<reference evidence="2" key="2">
    <citation type="submission" date="2021-04" db="EMBL/GenBank/DDBJ databases">
        <authorList>
            <person name="Gilroy R."/>
        </authorList>
    </citation>
    <scope>NUCLEOTIDE SEQUENCE</scope>
    <source>
        <strain evidence="2">ChiHecolR3B27-1887</strain>
    </source>
</reference>
<evidence type="ECO:0000313" key="3">
    <source>
        <dbReference type="Proteomes" id="UP000824029"/>
    </source>
</evidence>
<dbReference type="PANTHER" id="PTHR33434:SF4">
    <property type="entry name" value="PHOSPHATASE PROTEIN"/>
    <property type="match status" value="1"/>
</dbReference>
<evidence type="ECO:0000259" key="1">
    <source>
        <dbReference type="PROSITE" id="PS51480"/>
    </source>
</evidence>
<dbReference type="Proteomes" id="UP000824029">
    <property type="component" value="Unassembled WGS sequence"/>
</dbReference>
<organism evidence="2 3">
    <name type="scientific">Candidatus Olsenella stercoravium</name>
    <dbReference type="NCBI Taxonomy" id="2838713"/>
    <lineage>
        <taxon>Bacteria</taxon>
        <taxon>Bacillati</taxon>
        <taxon>Actinomycetota</taxon>
        <taxon>Coriobacteriia</taxon>
        <taxon>Coriobacteriales</taxon>
        <taxon>Atopobiaceae</taxon>
        <taxon>Olsenella</taxon>
    </lineage>
</organism>
<feature type="domain" description="DhaL" evidence="1">
    <location>
        <begin position="4"/>
        <end position="201"/>
    </location>
</feature>
<name>A0A9D2DII8_9ACTN</name>
<dbReference type="InterPro" id="IPR036117">
    <property type="entry name" value="DhaL_dom_sf"/>
</dbReference>
<dbReference type="EMBL" id="DXBZ01000036">
    <property type="protein sequence ID" value="HIZ17841.1"/>
    <property type="molecule type" value="Genomic_DNA"/>
</dbReference>
<protein>
    <submittedName>
        <fullName evidence="2">DAK2 domain-containing protein</fullName>
    </submittedName>
</protein>
<reference evidence="2" key="1">
    <citation type="journal article" date="2021" name="PeerJ">
        <title>Extensive microbial diversity within the chicken gut microbiome revealed by metagenomics and culture.</title>
        <authorList>
            <person name="Gilroy R."/>
            <person name="Ravi A."/>
            <person name="Getino M."/>
            <person name="Pursley I."/>
            <person name="Horton D.L."/>
            <person name="Alikhan N.F."/>
            <person name="Baker D."/>
            <person name="Gharbi K."/>
            <person name="Hall N."/>
            <person name="Watson M."/>
            <person name="Adriaenssens E.M."/>
            <person name="Foster-Nyarko E."/>
            <person name="Jarju S."/>
            <person name="Secka A."/>
            <person name="Antonio M."/>
            <person name="Oren A."/>
            <person name="Chaudhuri R.R."/>
            <person name="La Ragione R."/>
            <person name="Hildebrand F."/>
            <person name="Pallen M.J."/>
        </authorList>
    </citation>
    <scope>NUCLEOTIDE SEQUENCE</scope>
    <source>
        <strain evidence="2">ChiHecolR3B27-1887</strain>
    </source>
</reference>
<dbReference type="GO" id="GO:0006071">
    <property type="term" value="P:glycerol metabolic process"/>
    <property type="evidence" value="ECO:0007669"/>
    <property type="project" value="InterPro"/>
</dbReference>
<dbReference type="AlphaFoldDB" id="A0A9D2DII8"/>
<accession>A0A9D2DII8</accession>
<dbReference type="GO" id="GO:0004371">
    <property type="term" value="F:glycerone kinase activity"/>
    <property type="evidence" value="ECO:0007669"/>
    <property type="project" value="InterPro"/>
</dbReference>
<proteinExistence type="predicted"/>
<dbReference type="Pfam" id="PF02734">
    <property type="entry name" value="Dak2"/>
    <property type="match status" value="1"/>
</dbReference>
<dbReference type="PROSITE" id="PS51480">
    <property type="entry name" value="DHAL"/>
    <property type="match status" value="1"/>
</dbReference>
<dbReference type="InterPro" id="IPR004007">
    <property type="entry name" value="DhaL_dom"/>
</dbReference>
<dbReference type="PANTHER" id="PTHR33434">
    <property type="entry name" value="DEGV DOMAIN-CONTAINING PROTEIN DR_1986-RELATED"/>
    <property type="match status" value="1"/>
</dbReference>
<dbReference type="InterPro" id="IPR050270">
    <property type="entry name" value="DegV_domain_contain"/>
</dbReference>
<dbReference type="Gene3D" id="1.25.40.340">
    <property type="match status" value="1"/>
</dbReference>
<sequence>MISSVVRTCFPVAAKVVADRAEEINKLNVFPVPDGDTGTNMSLTLNTVVSEVEALPAAATMEDVSHAITHGSLMGARGNSGVITSQILRGIAEGLCDAKNPEHATPGDVAHAFRRGVKVAFKAVRKPVEGTILTVLRDVSAKADQLEKNRELATRDMLDALVVEAYESVARTPELLPVLKENGVVDSGAFGFATFLEAFVNAANGKAGELTEFKTTVDAKADVSSKVQIELNDDWEGSEFRYCNEFLFKAEKPFDVDESLAFLATL</sequence>
<evidence type="ECO:0000313" key="2">
    <source>
        <dbReference type="EMBL" id="HIZ17841.1"/>
    </source>
</evidence>
<gene>
    <name evidence="2" type="ORF">IAA22_01845</name>
</gene>
<dbReference type="SUPFAM" id="SSF101473">
    <property type="entry name" value="DhaL-like"/>
    <property type="match status" value="1"/>
</dbReference>
<feature type="non-terminal residue" evidence="2">
    <location>
        <position position="266"/>
    </location>
</feature>
<comment type="caution">
    <text evidence="2">The sequence shown here is derived from an EMBL/GenBank/DDBJ whole genome shotgun (WGS) entry which is preliminary data.</text>
</comment>
<dbReference type="SMART" id="SM01120">
    <property type="entry name" value="Dak2"/>
    <property type="match status" value="1"/>
</dbReference>